<proteinExistence type="predicted"/>
<name>A0A9W9I7I9_9EURO</name>
<evidence type="ECO:0000313" key="3">
    <source>
        <dbReference type="EMBL" id="KAJ5171666.1"/>
    </source>
</evidence>
<evidence type="ECO:0000313" key="4">
    <source>
        <dbReference type="Proteomes" id="UP001146351"/>
    </source>
</evidence>
<feature type="compositionally biased region" description="Low complexity" evidence="1">
    <location>
        <begin position="84"/>
        <end position="98"/>
    </location>
</feature>
<sequence length="763" mass="82432">MSFASFPLATWAGGASVPTATITSTPSFSPAVGEVEPFLQVRNIESSFSSFPTAWEIKPSLQARAPDGGSPTSSTNGVGQSPKATSTVSPTITTGTAGSSKTQDADPTLATQANVGVDPDICTSYMTTFRTQMSVPTGIVRFKAIGPAQWGNIGTIWNFTTGAGARLTDMKAACQGSGCTGINGDANRQGDGLMKQRPDGSWFLKVDRHMQPSLMVSGQLVTDKASTAKRKYPLDVSTRVQCGRMEAKNCTDGTSFINTNQWEAYRVDQHIGEYMWGARSINGWGESIMRKTMSTTDAKNQKCIIGNDAFNCDAPDTEDCARDSSADHVRALMLRASYVNLVDFMNMVYHAVTDVKTTIGTQIDSIVTNVWKAAAERTWTGAAAVASSVIGLVIVAAVVFQFIVAPEATPLAIAALAAVAGTIAGSNVAGLSGNVANYVDTDPAAPDAQTKKSTQYTLDAYQHINETQKALVDAMASSSTGTDGIKDTFKGATWISDKAHNVSRDSEVRSTVSEWYKRMLVGEYVGRAMKDYDRYILWIKYGKDVKWFKKKQGLSKEDCEKHWVGNTNWKYTAVCDVPYGPDGDLGMAVLTGPMGPKTSPTQTQTKPLFDDDSKVKNGKHKLTGRDIIASAMHGQYLHGFNFTLSSTDWAKQLKDKGPSALQERISRQDPDEPGLYSLPVCEITNLVYLPQSNLAMNDWKGLGGKDYLPIAKGPCSCRDYTWKDGSFVAAIGMNSKIQDTIMDCGVEPGLMQKDYWRYGDGGL</sequence>
<gene>
    <name evidence="3" type="ORF">N7492_004259</name>
</gene>
<protein>
    <submittedName>
        <fullName evidence="3">Uncharacterized protein</fullName>
    </submittedName>
</protein>
<reference evidence="3" key="1">
    <citation type="submission" date="2022-11" db="EMBL/GenBank/DDBJ databases">
        <authorList>
            <person name="Petersen C."/>
        </authorList>
    </citation>
    <scope>NUCLEOTIDE SEQUENCE</scope>
    <source>
        <strain evidence="3">IBT 21917</strain>
    </source>
</reference>
<feature type="compositionally biased region" description="Polar residues" evidence="1">
    <location>
        <begin position="70"/>
        <end position="83"/>
    </location>
</feature>
<feature type="transmembrane region" description="Helical" evidence="2">
    <location>
        <begin position="411"/>
        <end position="431"/>
    </location>
</feature>
<feature type="region of interest" description="Disordered" evidence="1">
    <location>
        <begin position="62"/>
        <end position="111"/>
    </location>
</feature>
<evidence type="ECO:0000256" key="1">
    <source>
        <dbReference type="SAM" id="MobiDB-lite"/>
    </source>
</evidence>
<dbReference type="AlphaFoldDB" id="A0A9W9I7I9"/>
<dbReference type="Proteomes" id="UP001146351">
    <property type="component" value="Unassembled WGS sequence"/>
</dbReference>
<feature type="compositionally biased region" description="Low complexity" evidence="1">
    <location>
        <begin position="596"/>
        <end position="607"/>
    </location>
</feature>
<evidence type="ECO:0000256" key="2">
    <source>
        <dbReference type="SAM" id="Phobius"/>
    </source>
</evidence>
<dbReference type="EMBL" id="JAPQKO010000003">
    <property type="protein sequence ID" value="KAJ5171666.1"/>
    <property type="molecule type" value="Genomic_DNA"/>
</dbReference>
<keyword evidence="4" id="KW-1185">Reference proteome</keyword>
<feature type="region of interest" description="Disordered" evidence="1">
    <location>
        <begin position="596"/>
        <end position="615"/>
    </location>
</feature>
<reference evidence="3" key="2">
    <citation type="journal article" date="2023" name="IMA Fungus">
        <title>Comparative genomic study of the Penicillium genus elucidates a diverse pangenome and 15 lateral gene transfer events.</title>
        <authorList>
            <person name="Petersen C."/>
            <person name="Sorensen T."/>
            <person name="Nielsen M.R."/>
            <person name="Sondergaard T.E."/>
            <person name="Sorensen J.L."/>
            <person name="Fitzpatrick D.A."/>
            <person name="Frisvad J.C."/>
            <person name="Nielsen K.L."/>
        </authorList>
    </citation>
    <scope>NUCLEOTIDE SEQUENCE</scope>
    <source>
        <strain evidence="3">IBT 21917</strain>
    </source>
</reference>
<comment type="caution">
    <text evidence="3">The sequence shown here is derived from an EMBL/GenBank/DDBJ whole genome shotgun (WGS) entry which is preliminary data.</text>
</comment>
<keyword evidence="2" id="KW-1133">Transmembrane helix</keyword>
<accession>A0A9W9I7I9</accession>
<feature type="transmembrane region" description="Helical" evidence="2">
    <location>
        <begin position="379"/>
        <end position="404"/>
    </location>
</feature>
<keyword evidence="2" id="KW-0472">Membrane</keyword>
<organism evidence="3 4">
    <name type="scientific">Penicillium capsulatum</name>
    <dbReference type="NCBI Taxonomy" id="69766"/>
    <lineage>
        <taxon>Eukaryota</taxon>
        <taxon>Fungi</taxon>
        <taxon>Dikarya</taxon>
        <taxon>Ascomycota</taxon>
        <taxon>Pezizomycotina</taxon>
        <taxon>Eurotiomycetes</taxon>
        <taxon>Eurotiomycetidae</taxon>
        <taxon>Eurotiales</taxon>
        <taxon>Aspergillaceae</taxon>
        <taxon>Penicillium</taxon>
    </lineage>
</organism>
<keyword evidence="2" id="KW-0812">Transmembrane</keyword>